<dbReference type="AlphaFoldDB" id="A0A2D4GLM1"/>
<sequence length="101" mass="11812">MGPNWTIMPGYPYGEETQKNGTENKENIPASFLSIHPWYCSIRAERLRDHPFSTAQSLLVLRRKDERRRIEDLNQCFPTLATLRCCGLQLPKFFSQHVCKQ</sequence>
<name>A0A2D4GLM1_MICCO</name>
<accession>A0A2D4GLM1</accession>
<organism evidence="2">
    <name type="scientific">Micrurus corallinus</name>
    <name type="common">Brazilian coral snake</name>
    <dbReference type="NCBI Taxonomy" id="54390"/>
    <lineage>
        <taxon>Eukaryota</taxon>
        <taxon>Metazoa</taxon>
        <taxon>Chordata</taxon>
        <taxon>Craniata</taxon>
        <taxon>Vertebrata</taxon>
        <taxon>Euteleostomi</taxon>
        <taxon>Lepidosauria</taxon>
        <taxon>Squamata</taxon>
        <taxon>Bifurcata</taxon>
        <taxon>Unidentata</taxon>
        <taxon>Episquamata</taxon>
        <taxon>Toxicofera</taxon>
        <taxon>Serpentes</taxon>
        <taxon>Colubroidea</taxon>
        <taxon>Elapidae</taxon>
        <taxon>Elapinae</taxon>
        <taxon>Micrurus</taxon>
    </lineage>
</organism>
<proteinExistence type="predicted"/>
<feature type="region of interest" description="Disordered" evidence="1">
    <location>
        <begin position="1"/>
        <end position="25"/>
    </location>
</feature>
<reference evidence="2" key="2">
    <citation type="submission" date="2017-11" db="EMBL/GenBank/DDBJ databases">
        <title>Coralsnake Venomics: Analyses of Venom Gland Transcriptomes and Proteomes of Six Brazilian Taxa.</title>
        <authorList>
            <person name="Aird S.D."/>
            <person name="Jorge da Silva N."/>
            <person name="Qiu L."/>
            <person name="Villar-Briones A."/>
            <person name="Aparecida-Saddi V."/>
            <person name="Campos-Telles M.P."/>
            <person name="Grau M."/>
            <person name="Mikheyev A.S."/>
        </authorList>
    </citation>
    <scope>NUCLEOTIDE SEQUENCE</scope>
    <source>
        <tissue evidence="2">Venom_gland</tissue>
    </source>
</reference>
<protein>
    <submittedName>
        <fullName evidence="2">Uncharacterized protein</fullName>
    </submittedName>
</protein>
<reference evidence="2" key="1">
    <citation type="submission" date="2017-07" db="EMBL/GenBank/DDBJ databases">
        <authorList>
            <person name="Mikheyev A."/>
            <person name="Grau M."/>
        </authorList>
    </citation>
    <scope>NUCLEOTIDE SEQUENCE</scope>
    <source>
        <tissue evidence="2">Venom_gland</tissue>
    </source>
</reference>
<dbReference type="EMBL" id="IACJ01131310">
    <property type="protein sequence ID" value="LAA60643.1"/>
    <property type="molecule type" value="Transcribed_RNA"/>
</dbReference>
<evidence type="ECO:0000313" key="2">
    <source>
        <dbReference type="EMBL" id="LAA60643.1"/>
    </source>
</evidence>
<evidence type="ECO:0000256" key="1">
    <source>
        <dbReference type="SAM" id="MobiDB-lite"/>
    </source>
</evidence>
<feature type="compositionally biased region" description="Basic and acidic residues" evidence="1">
    <location>
        <begin position="16"/>
        <end position="25"/>
    </location>
</feature>